<dbReference type="CDD" id="cd15482">
    <property type="entry name" value="Sialidase_non-viral"/>
    <property type="match status" value="1"/>
</dbReference>
<evidence type="ECO:0000313" key="3">
    <source>
        <dbReference type="EMBL" id="BDR57988.1"/>
    </source>
</evidence>
<dbReference type="Pfam" id="PF02012">
    <property type="entry name" value="BNR"/>
    <property type="match status" value="2"/>
</dbReference>
<gene>
    <name evidence="3" type="ORF">XA3_04290</name>
</gene>
<dbReference type="InterPro" id="IPR036278">
    <property type="entry name" value="Sialidase_sf"/>
</dbReference>
<feature type="compositionally biased region" description="Basic and acidic residues" evidence="1">
    <location>
        <begin position="79"/>
        <end position="101"/>
    </location>
</feature>
<dbReference type="Proteomes" id="UP001321861">
    <property type="component" value="Chromosome"/>
</dbReference>
<dbReference type="SUPFAM" id="SSF50939">
    <property type="entry name" value="Sialidases"/>
    <property type="match status" value="1"/>
</dbReference>
<protein>
    <recommendedName>
        <fullName evidence="5">BNR/Asp-box repeat-containing protein</fullName>
    </recommendedName>
</protein>
<name>A0AAU9D3I3_9LACO</name>
<dbReference type="InterPro" id="IPR002860">
    <property type="entry name" value="BNR_rpt"/>
</dbReference>
<keyword evidence="4" id="KW-1185">Reference proteome</keyword>
<feature type="signal peptide" evidence="2">
    <location>
        <begin position="1"/>
        <end position="23"/>
    </location>
</feature>
<feature type="chain" id="PRO_5043459816" description="BNR/Asp-box repeat-containing protein" evidence="2">
    <location>
        <begin position="24"/>
        <end position="125"/>
    </location>
</feature>
<sequence length="125" mass="13092">MKKIVILTISAAMLSVGGVTVFAATGFNDLKGTISDRGEMKYSTDNGKNWSTKAPAGTKVTKDQSGVTSISTGNAGEAPKPDDSAEVKDESSIGVKTEDGKTMYSVDGGKTWSESIPKGYENSFK</sequence>
<evidence type="ECO:0000256" key="1">
    <source>
        <dbReference type="SAM" id="MobiDB-lite"/>
    </source>
</evidence>
<keyword evidence="2" id="KW-0732">Signal</keyword>
<evidence type="ECO:0000313" key="4">
    <source>
        <dbReference type="Proteomes" id="UP001321861"/>
    </source>
</evidence>
<proteinExistence type="predicted"/>
<reference evidence="3 4" key="1">
    <citation type="journal article" date="2023" name="Microbiol. Spectr.">
        <title>Symbiosis of Carpenter Bees with Uncharacterized Lactic Acid Bacteria Showing NAD Auxotrophy.</title>
        <authorList>
            <person name="Kawasaki S."/>
            <person name="Ozawa K."/>
            <person name="Mori T."/>
            <person name="Yamamoto A."/>
            <person name="Ito M."/>
            <person name="Ohkuma M."/>
            <person name="Sakamoto M."/>
            <person name="Matsutani M."/>
        </authorList>
    </citation>
    <scope>NUCLEOTIDE SEQUENCE [LARGE SCALE GENOMIC DNA]</scope>
    <source>
        <strain evidence="3 4">XA3</strain>
    </source>
</reference>
<feature type="compositionally biased region" description="Polar residues" evidence="1">
    <location>
        <begin position="63"/>
        <end position="74"/>
    </location>
</feature>
<organism evidence="3 4">
    <name type="scientific">Xylocopilactobacillus apicola</name>
    <dbReference type="NCBI Taxonomy" id="2932184"/>
    <lineage>
        <taxon>Bacteria</taxon>
        <taxon>Bacillati</taxon>
        <taxon>Bacillota</taxon>
        <taxon>Bacilli</taxon>
        <taxon>Lactobacillales</taxon>
        <taxon>Lactobacillaceae</taxon>
        <taxon>Xylocopilactobacillus</taxon>
    </lineage>
</organism>
<dbReference type="AlphaFoldDB" id="A0AAU9D3I3"/>
<evidence type="ECO:0000256" key="2">
    <source>
        <dbReference type="SAM" id="SignalP"/>
    </source>
</evidence>
<dbReference type="Gene3D" id="2.120.10.10">
    <property type="match status" value="1"/>
</dbReference>
<accession>A0AAU9D3I3</accession>
<evidence type="ECO:0008006" key="5">
    <source>
        <dbReference type="Google" id="ProtNLM"/>
    </source>
</evidence>
<feature type="region of interest" description="Disordered" evidence="1">
    <location>
        <begin position="35"/>
        <end position="125"/>
    </location>
</feature>
<feature type="compositionally biased region" description="Polar residues" evidence="1">
    <location>
        <begin position="43"/>
        <end position="52"/>
    </location>
</feature>
<dbReference type="EMBL" id="AP026802">
    <property type="protein sequence ID" value="BDR57988.1"/>
    <property type="molecule type" value="Genomic_DNA"/>
</dbReference>
<dbReference type="KEGG" id="xap:XA3_04290"/>
<dbReference type="RefSeq" id="WP_317635912.1">
    <property type="nucleotide sequence ID" value="NZ_AP026802.1"/>
</dbReference>